<dbReference type="Pfam" id="PF12802">
    <property type="entry name" value="MarR_2"/>
    <property type="match status" value="1"/>
</dbReference>
<keyword evidence="3" id="KW-1185">Reference proteome</keyword>
<dbReference type="InterPro" id="IPR036390">
    <property type="entry name" value="WH_DNA-bd_sf"/>
</dbReference>
<feature type="domain" description="HTH marR-type" evidence="1">
    <location>
        <begin position="25"/>
        <end position="158"/>
    </location>
</feature>
<evidence type="ECO:0000313" key="2">
    <source>
        <dbReference type="EMBL" id="MFC6758650.1"/>
    </source>
</evidence>
<reference evidence="3" key="1">
    <citation type="journal article" date="2019" name="Int. J. Syst. Evol. Microbiol.">
        <title>The Global Catalogue of Microorganisms (GCM) 10K type strain sequencing project: providing services to taxonomists for standard genome sequencing and annotation.</title>
        <authorList>
            <consortium name="The Broad Institute Genomics Platform"/>
            <consortium name="The Broad Institute Genome Sequencing Center for Infectious Disease"/>
            <person name="Wu L."/>
            <person name="Ma J."/>
        </authorList>
    </citation>
    <scope>NUCLEOTIDE SEQUENCE [LARGE SCALE GENOMIC DNA]</scope>
    <source>
        <strain evidence="3">CCUG 66188</strain>
    </source>
</reference>
<dbReference type="SUPFAM" id="SSF46785">
    <property type="entry name" value="Winged helix' DNA-binding domain"/>
    <property type="match status" value="1"/>
</dbReference>
<evidence type="ECO:0000259" key="1">
    <source>
        <dbReference type="PROSITE" id="PS50995"/>
    </source>
</evidence>
<dbReference type="Proteomes" id="UP001596353">
    <property type="component" value="Unassembled WGS sequence"/>
</dbReference>
<protein>
    <submittedName>
        <fullName evidence="2">MarR family winged helix-turn-helix transcriptional regulator</fullName>
    </submittedName>
</protein>
<dbReference type="InterPro" id="IPR039422">
    <property type="entry name" value="MarR/SlyA-like"/>
</dbReference>
<accession>A0ABW2AYZ0</accession>
<comment type="caution">
    <text evidence="2">The sequence shown here is derived from an EMBL/GenBank/DDBJ whole genome shotgun (WGS) entry which is preliminary data.</text>
</comment>
<sequence>MSNDFDTSGAFEIPRGKHPAVTGIRDVITFKLHTLETIGDRSASGWSEALFGVSLTAWRVLAVVRSQQPVRAGDVADILLMDKSQLSRAIKQLTAKHLVVDTTDPRDGRAVALKLTSIGLDLYDRAMAHVLDRNEKVLEPLSLAEVASFDMMLDKLIAHARATLAAGFPTAKK</sequence>
<dbReference type="InterPro" id="IPR000835">
    <property type="entry name" value="HTH_MarR-typ"/>
</dbReference>
<dbReference type="InterPro" id="IPR036388">
    <property type="entry name" value="WH-like_DNA-bd_sf"/>
</dbReference>
<dbReference type="PANTHER" id="PTHR33164">
    <property type="entry name" value="TRANSCRIPTIONAL REGULATOR, MARR FAMILY"/>
    <property type="match status" value="1"/>
</dbReference>
<dbReference type="EMBL" id="JBHSWG010000001">
    <property type="protein sequence ID" value="MFC6758650.1"/>
    <property type="molecule type" value="Genomic_DNA"/>
</dbReference>
<dbReference type="PANTHER" id="PTHR33164:SF43">
    <property type="entry name" value="HTH-TYPE TRANSCRIPTIONAL REPRESSOR YETL"/>
    <property type="match status" value="1"/>
</dbReference>
<organism evidence="2 3">
    <name type="scientific">Sulfitobacter porphyrae</name>
    <dbReference type="NCBI Taxonomy" id="1246864"/>
    <lineage>
        <taxon>Bacteria</taxon>
        <taxon>Pseudomonadati</taxon>
        <taxon>Pseudomonadota</taxon>
        <taxon>Alphaproteobacteria</taxon>
        <taxon>Rhodobacterales</taxon>
        <taxon>Roseobacteraceae</taxon>
        <taxon>Sulfitobacter</taxon>
    </lineage>
</organism>
<name>A0ABW2AYZ0_9RHOB</name>
<evidence type="ECO:0000313" key="3">
    <source>
        <dbReference type="Proteomes" id="UP001596353"/>
    </source>
</evidence>
<dbReference type="PROSITE" id="PS50995">
    <property type="entry name" value="HTH_MARR_2"/>
    <property type="match status" value="1"/>
</dbReference>
<dbReference type="Gene3D" id="1.10.10.10">
    <property type="entry name" value="Winged helix-like DNA-binding domain superfamily/Winged helix DNA-binding domain"/>
    <property type="match status" value="1"/>
</dbReference>
<proteinExistence type="predicted"/>
<dbReference type="SMART" id="SM00347">
    <property type="entry name" value="HTH_MARR"/>
    <property type="match status" value="1"/>
</dbReference>
<gene>
    <name evidence="2" type="ORF">ACFQFQ_02685</name>
</gene>